<dbReference type="OrthoDB" id="893918at2"/>
<name>A0A2M8Z9N7_9FIRM</name>
<dbReference type="Proteomes" id="UP000231092">
    <property type="component" value="Unassembled WGS sequence"/>
</dbReference>
<dbReference type="InterPro" id="IPR025459">
    <property type="entry name" value="DUF4279"/>
</dbReference>
<reference evidence="1 2" key="1">
    <citation type="submission" date="2017-11" db="EMBL/GenBank/DDBJ databases">
        <title>Understudied soil microbes with underappreciated capabilities: Untangling the Clostridium saccharolyticum group.</title>
        <authorList>
            <person name="Leschine S."/>
        </authorList>
    </citation>
    <scope>NUCLEOTIDE SEQUENCE [LARGE SCALE GENOMIC DNA]</scope>
    <source>
        <strain evidence="1 2">18A</strain>
    </source>
</reference>
<protein>
    <submittedName>
        <fullName evidence="1">Uncharacterized protein DUF4279</fullName>
    </submittedName>
</protein>
<accession>A0A2M8Z9N7</accession>
<gene>
    <name evidence="1" type="ORF">H171_3754</name>
</gene>
<dbReference type="AlphaFoldDB" id="A0A2M8Z9N7"/>
<sequence>MEKTNIMVEFCILGDEFNPEEITSKLLIEPSEQYLKGSRNARNIERKESCWSINTGYLETLFVSEVLDILLDKLASKKELILEIEKEMDLICKFFVVIKIEDNIKPAIYLDKRVIEFADFVGAEFDFDLYIF</sequence>
<organism evidence="1 2">
    <name type="scientific">[Clostridium] celerecrescens 18A</name>
    <dbReference type="NCBI Taxonomy" id="1286362"/>
    <lineage>
        <taxon>Bacteria</taxon>
        <taxon>Bacillati</taxon>
        <taxon>Bacillota</taxon>
        <taxon>Clostridia</taxon>
        <taxon>Lachnospirales</taxon>
        <taxon>Lachnospiraceae</taxon>
        <taxon>Lacrimispora</taxon>
    </lineage>
</organism>
<evidence type="ECO:0000313" key="2">
    <source>
        <dbReference type="Proteomes" id="UP000231092"/>
    </source>
</evidence>
<dbReference type="EMBL" id="PGET01000001">
    <property type="protein sequence ID" value="PJJ30168.1"/>
    <property type="molecule type" value="Genomic_DNA"/>
</dbReference>
<dbReference type="RefSeq" id="WP_100306450.1">
    <property type="nucleotide sequence ID" value="NZ_PGET01000001.1"/>
</dbReference>
<evidence type="ECO:0000313" key="1">
    <source>
        <dbReference type="EMBL" id="PJJ30168.1"/>
    </source>
</evidence>
<comment type="caution">
    <text evidence="1">The sequence shown here is derived from an EMBL/GenBank/DDBJ whole genome shotgun (WGS) entry which is preliminary data.</text>
</comment>
<dbReference type="Pfam" id="PF14106">
    <property type="entry name" value="DUF4279"/>
    <property type="match status" value="1"/>
</dbReference>
<proteinExistence type="predicted"/>